<evidence type="ECO:0000259" key="3">
    <source>
        <dbReference type="Pfam" id="PF01156"/>
    </source>
</evidence>
<dbReference type="GO" id="GO:0005829">
    <property type="term" value="C:cytosol"/>
    <property type="evidence" value="ECO:0007669"/>
    <property type="project" value="TreeGrafter"/>
</dbReference>
<dbReference type="Gene3D" id="3.90.245.10">
    <property type="entry name" value="Ribonucleoside hydrolase-like"/>
    <property type="match status" value="1"/>
</dbReference>
<dbReference type="InterPro" id="IPR001910">
    <property type="entry name" value="Inosine/uridine_hydrolase_dom"/>
</dbReference>
<evidence type="ECO:0000313" key="4">
    <source>
        <dbReference type="EMBL" id="PYZ96856.1"/>
    </source>
</evidence>
<keyword evidence="2" id="KW-0326">Glycosidase</keyword>
<dbReference type="InterPro" id="IPR023186">
    <property type="entry name" value="IUNH"/>
</dbReference>
<feature type="domain" description="Inosine/uridine-preferring nucleoside hydrolase" evidence="3">
    <location>
        <begin position="4"/>
        <end position="305"/>
    </location>
</feature>
<dbReference type="InterPro" id="IPR036452">
    <property type="entry name" value="Ribo_hydro-like"/>
</dbReference>
<dbReference type="Proteomes" id="UP000248066">
    <property type="component" value="Unassembled WGS sequence"/>
</dbReference>
<gene>
    <name evidence="4" type="ORF">CR205_14355</name>
</gene>
<dbReference type="PANTHER" id="PTHR12304">
    <property type="entry name" value="INOSINE-URIDINE PREFERRING NUCLEOSIDE HYDROLASE"/>
    <property type="match status" value="1"/>
</dbReference>
<dbReference type="OrthoDB" id="9797882at2"/>
<dbReference type="CDD" id="cd00455">
    <property type="entry name" value="nuc_hydro"/>
    <property type="match status" value="1"/>
</dbReference>
<dbReference type="EMBL" id="PDOF01000002">
    <property type="protein sequence ID" value="PYZ96856.1"/>
    <property type="molecule type" value="Genomic_DNA"/>
</dbReference>
<organism evidence="4 5">
    <name type="scientific">Alteribacter lacisalsi</name>
    <dbReference type="NCBI Taxonomy" id="2045244"/>
    <lineage>
        <taxon>Bacteria</taxon>
        <taxon>Bacillati</taxon>
        <taxon>Bacillota</taxon>
        <taxon>Bacilli</taxon>
        <taxon>Bacillales</taxon>
        <taxon>Bacillaceae</taxon>
        <taxon>Alteribacter</taxon>
    </lineage>
</organism>
<evidence type="ECO:0000256" key="2">
    <source>
        <dbReference type="ARBA" id="ARBA00023295"/>
    </source>
</evidence>
<protein>
    <submittedName>
        <fullName evidence="4">Nucleoside hydrolase</fullName>
    </submittedName>
</protein>
<name>A0A2W0H7Y5_9BACI</name>
<evidence type="ECO:0000256" key="1">
    <source>
        <dbReference type="ARBA" id="ARBA00022801"/>
    </source>
</evidence>
<reference evidence="4 5" key="1">
    <citation type="submission" date="2017-10" db="EMBL/GenBank/DDBJ databases">
        <title>Bacillus sp. nov., a halophilic bacterium isolated from a Yangshapao Lake.</title>
        <authorList>
            <person name="Wang H."/>
        </authorList>
    </citation>
    <scope>NUCLEOTIDE SEQUENCE [LARGE SCALE GENOMIC DNA]</scope>
    <source>
        <strain evidence="4 5">YSP-3</strain>
    </source>
</reference>
<proteinExistence type="predicted"/>
<comment type="caution">
    <text evidence="4">The sequence shown here is derived from an EMBL/GenBank/DDBJ whole genome shotgun (WGS) entry which is preliminary data.</text>
</comment>
<dbReference type="Pfam" id="PF01156">
    <property type="entry name" value="IU_nuc_hydro"/>
    <property type="match status" value="1"/>
</dbReference>
<dbReference type="GO" id="GO:0006152">
    <property type="term" value="P:purine nucleoside catabolic process"/>
    <property type="evidence" value="ECO:0007669"/>
    <property type="project" value="TreeGrafter"/>
</dbReference>
<evidence type="ECO:0000313" key="5">
    <source>
        <dbReference type="Proteomes" id="UP000248066"/>
    </source>
</evidence>
<accession>A0A2W0H7Y5</accession>
<keyword evidence="1 4" id="KW-0378">Hydrolase</keyword>
<dbReference type="PANTHER" id="PTHR12304:SF4">
    <property type="entry name" value="URIDINE NUCLEOSIDASE"/>
    <property type="match status" value="1"/>
</dbReference>
<dbReference type="AlphaFoldDB" id="A0A2W0H7Y5"/>
<dbReference type="SUPFAM" id="SSF53590">
    <property type="entry name" value="Nucleoside hydrolase"/>
    <property type="match status" value="1"/>
</dbReference>
<keyword evidence="5" id="KW-1185">Reference proteome</keyword>
<sequence>MGKVLLFTDPGIDDAMAVMFALLRPDIELVGIVTGYGNVDLEQATENVTYLLKLAGREDVPVFAGAHFPLSGELVTFYPEFHGKGGLGPIEIPETTQDQLLNFTDLFDLIETHQNELTIIDVGRLTSLAMAYNLGGDEVMNKVNGIFLMGGAFLAPGNVTPLAEANFYGDPIAANLVMERAENLVIVPLNVTEHALVNDSMIAEVTKEGFNAFTSLLEPIYQFYADAYQQIVPEMEGAPFHDVLALLAYTNPDAFTFIKKPVSVSTAPETRGQSISDFRPVESAEFEQEVGKDHWIAMDFNYKKFAKEFIETMKTVVEEP</sequence>
<dbReference type="GO" id="GO:0008477">
    <property type="term" value="F:purine nucleosidase activity"/>
    <property type="evidence" value="ECO:0007669"/>
    <property type="project" value="TreeGrafter"/>
</dbReference>